<proteinExistence type="predicted"/>
<sequence length="204" mass="23487">MLPSKPIESLRLDGGLFCLDFVNTVYNRKRPNGYDYLDNFKSLIAWYGHTKLLPQKMLHTLERLGKDYPQKAVVVLEKSLQLRELLHQLFQTVLHAKMPAAIIGSQFNSFLSEAYSNLELSILPDGGKLQFNTPALEQLYWWPTKSAVELLTSDQLKQLKECPACGWLFIDKSKNQSRKWCSMATCGDVNKVTSNYQRTKRKKK</sequence>
<reference evidence="2 3" key="1">
    <citation type="submission" date="2018-07" db="EMBL/GenBank/DDBJ databases">
        <title>Chitinophaga K2CV101002-2 sp. nov., isolated from a monsoon evergreen broad-leaved forest soil.</title>
        <authorList>
            <person name="Lv Y."/>
        </authorList>
    </citation>
    <scope>NUCLEOTIDE SEQUENCE [LARGE SCALE GENOMIC DNA]</scope>
    <source>
        <strain evidence="2 3">GDMCC 1.1288</strain>
    </source>
</reference>
<accession>A0A3E1Y318</accession>
<dbReference type="InterPro" id="IPR010852">
    <property type="entry name" value="ABATE"/>
</dbReference>
<dbReference type="EMBL" id="QPMM01000016">
    <property type="protein sequence ID" value="RFS19061.1"/>
    <property type="molecule type" value="Genomic_DNA"/>
</dbReference>
<protein>
    <recommendedName>
        <fullName evidence="1">Zinc finger CGNR domain-containing protein</fullName>
    </recommendedName>
</protein>
<dbReference type="Pfam" id="PF11706">
    <property type="entry name" value="zf-CGNR"/>
    <property type="match status" value="1"/>
</dbReference>
<gene>
    <name evidence="2" type="ORF">DVR12_24955</name>
</gene>
<evidence type="ECO:0000313" key="3">
    <source>
        <dbReference type="Proteomes" id="UP000260644"/>
    </source>
</evidence>
<dbReference type="PANTHER" id="PTHR35525">
    <property type="entry name" value="BLL6575 PROTEIN"/>
    <property type="match status" value="1"/>
</dbReference>
<evidence type="ECO:0000313" key="2">
    <source>
        <dbReference type="EMBL" id="RFS19061.1"/>
    </source>
</evidence>
<organism evidence="2 3">
    <name type="scientific">Chitinophaga silvatica</name>
    <dbReference type="NCBI Taxonomy" id="2282649"/>
    <lineage>
        <taxon>Bacteria</taxon>
        <taxon>Pseudomonadati</taxon>
        <taxon>Bacteroidota</taxon>
        <taxon>Chitinophagia</taxon>
        <taxon>Chitinophagales</taxon>
        <taxon>Chitinophagaceae</taxon>
        <taxon>Chitinophaga</taxon>
    </lineage>
</organism>
<keyword evidence="3" id="KW-1185">Reference proteome</keyword>
<dbReference type="SUPFAM" id="SSF160904">
    <property type="entry name" value="Jann2411-like"/>
    <property type="match status" value="1"/>
</dbReference>
<comment type="caution">
    <text evidence="2">The sequence shown here is derived from an EMBL/GenBank/DDBJ whole genome shotgun (WGS) entry which is preliminary data.</text>
</comment>
<dbReference type="AlphaFoldDB" id="A0A3E1Y318"/>
<name>A0A3E1Y318_9BACT</name>
<dbReference type="InterPro" id="IPR021005">
    <property type="entry name" value="Znf_CGNR"/>
</dbReference>
<dbReference type="InterPro" id="IPR023286">
    <property type="entry name" value="ABATE_dom_sf"/>
</dbReference>
<dbReference type="Gene3D" id="1.10.3300.10">
    <property type="entry name" value="Jann2411-like domain"/>
    <property type="match status" value="1"/>
</dbReference>
<dbReference type="OrthoDB" id="123307at2"/>
<dbReference type="PANTHER" id="PTHR35525:SF3">
    <property type="entry name" value="BLL6575 PROTEIN"/>
    <property type="match status" value="1"/>
</dbReference>
<feature type="domain" description="Zinc finger CGNR" evidence="1">
    <location>
        <begin position="159"/>
        <end position="198"/>
    </location>
</feature>
<dbReference type="RefSeq" id="WP_116978539.1">
    <property type="nucleotide sequence ID" value="NZ_QPMM01000016.1"/>
</dbReference>
<evidence type="ECO:0000259" key="1">
    <source>
        <dbReference type="Pfam" id="PF11706"/>
    </source>
</evidence>
<dbReference type="Proteomes" id="UP000260644">
    <property type="component" value="Unassembled WGS sequence"/>
</dbReference>
<dbReference type="Pfam" id="PF07336">
    <property type="entry name" value="ABATE"/>
    <property type="match status" value="1"/>
</dbReference>